<reference evidence="4" key="2">
    <citation type="submission" date="2020-02" db="EMBL/GenBank/DDBJ databases">
        <authorList>
            <consortium name="NCBI Pathogen Detection Project"/>
        </authorList>
    </citation>
    <scope>NUCLEOTIDE SEQUENCE</scope>
    <source>
        <strain evidence="4">MA.GW_S01690-06</strain>
    </source>
</reference>
<evidence type="ECO:0000313" key="4">
    <source>
        <dbReference type="EMBL" id="HAF5134929.1"/>
    </source>
</evidence>
<proteinExistence type="predicted"/>
<comment type="caution">
    <text evidence="4">The sequence shown here is derived from an EMBL/GenBank/DDBJ whole genome shotgun (WGS) entry which is preliminary data.</text>
</comment>
<sequence length="543" mass="60991">MPPHKIRQEWLTLDEAAEVIRQHNITLLPADLIRHALHGDLPLSVYFPSPVLLRPLNPPCRFACRFSKPPFPPSQCNKPGNRKVMANSPPCRRDPTLQLTTSHLWNLPLIGLERLLLHQQLAKSLNHPSPSDTHCCNQIGIVVCAALLHDTGKIAVDMEVHQRDGTRWHPWQDNLTQPYRWQYQSYGRDYHLHPAAGAMLINQLIPSPLLNWLAGYPAAFASLIYQLTGHYERVGALAELVQQADKASVARYLGGNIKTALAQKPSSFPQQLLSALRSLVQNEYRLNNPECGSDGWLTEDALWLISKTTADRVRAWLLQHGVSSVPENNNRLFDELLTHQLIVANEDKAIWRCIIRSDKGWSPVEPLTLLHLTPSAIWEPGEQRPACFAGDVTPVSEAEPIPELSAPTQPLPEIADDPRLVDNNNFLQWLKNHTSPSATVNTRNGKVHVVENHLFLISPGIFKLYASETTGDTDDGWKLAQRMFQESGLALRCNDDSFIWTCEVRAPQKKSSQLKGFLMADPGLVLGEKMPVNNPWLKLLLNN</sequence>
<dbReference type="InterPro" id="IPR036388">
    <property type="entry name" value="WH-like_DNA-bd_sf"/>
</dbReference>
<reference evidence="4" key="1">
    <citation type="journal article" date="2018" name="Genome Biol.">
        <title>SKESA: strategic k-mer extension for scrupulous assemblies.</title>
        <authorList>
            <person name="Souvorov A."/>
            <person name="Agarwala R."/>
            <person name="Lipman D.J."/>
        </authorList>
    </citation>
    <scope>NUCLEOTIDE SEQUENCE</scope>
    <source>
        <strain evidence="4">MA.GW_S01690-06</strain>
    </source>
</reference>
<dbReference type="Gene3D" id="2.40.10.200">
    <property type="entry name" value="STY4665 C-terminal domain-like"/>
    <property type="match status" value="1"/>
</dbReference>
<dbReference type="Pfam" id="PF07514">
    <property type="entry name" value="TraI_2"/>
    <property type="match status" value="1"/>
</dbReference>
<dbReference type="AlphaFoldDB" id="A0A748PJG0"/>
<dbReference type="InterPro" id="IPR011119">
    <property type="entry name" value="Unchr_helicase_relaxase_TraI"/>
</dbReference>
<name>A0A748PJG0_SALER</name>
<organism evidence="4">
    <name type="scientific">Salmonella enterica</name>
    <name type="common">Salmonella choleraesuis</name>
    <dbReference type="NCBI Taxonomy" id="28901"/>
    <lineage>
        <taxon>Bacteria</taxon>
        <taxon>Pseudomonadati</taxon>
        <taxon>Pseudomonadota</taxon>
        <taxon>Gammaproteobacteria</taxon>
        <taxon>Enterobacterales</taxon>
        <taxon>Enterobacteriaceae</taxon>
        <taxon>Salmonella</taxon>
    </lineage>
</organism>
<evidence type="ECO:0000313" key="3">
    <source>
        <dbReference type="EMBL" id="HAF5133495.1"/>
    </source>
</evidence>
<evidence type="ECO:0000259" key="2">
    <source>
        <dbReference type="Pfam" id="PF07515"/>
    </source>
</evidence>
<feature type="domain" description="Putative conjugal transfer nickase/helicase TraI C-terminal" evidence="2">
    <location>
        <begin position="424"/>
        <end position="538"/>
    </location>
</feature>
<dbReference type="InterPro" id="IPR036390">
    <property type="entry name" value="WH_DNA-bd_sf"/>
</dbReference>
<protein>
    <submittedName>
        <fullName evidence="4">Relaxase</fullName>
    </submittedName>
</protein>
<evidence type="ECO:0000259" key="1">
    <source>
        <dbReference type="Pfam" id="PF07514"/>
    </source>
</evidence>
<dbReference type="EMBL" id="DAAVLB010000010">
    <property type="protein sequence ID" value="HAF5133495.1"/>
    <property type="molecule type" value="Genomic_DNA"/>
</dbReference>
<dbReference type="Gene3D" id="1.10.3210.40">
    <property type="match status" value="1"/>
</dbReference>
<dbReference type="Gene3D" id="1.10.10.10">
    <property type="entry name" value="Winged helix-like DNA-binding domain superfamily/Winged helix DNA-binding domain"/>
    <property type="match status" value="1"/>
</dbReference>
<dbReference type="InterPro" id="IPR011093">
    <property type="entry name" value="TraI_2_C"/>
</dbReference>
<accession>A0A748PJG0</accession>
<dbReference type="SUPFAM" id="SSF46785">
    <property type="entry name" value="Winged helix' DNA-binding domain"/>
    <property type="match status" value="1"/>
</dbReference>
<dbReference type="EMBL" id="DAAVLB010000046">
    <property type="protein sequence ID" value="HAF5134929.1"/>
    <property type="molecule type" value="Genomic_DNA"/>
</dbReference>
<dbReference type="SUPFAM" id="SSF109604">
    <property type="entry name" value="HD-domain/PDEase-like"/>
    <property type="match status" value="1"/>
</dbReference>
<dbReference type="Pfam" id="PF07515">
    <property type="entry name" value="TraI_2_C"/>
    <property type="match status" value="1"/>
</dbReference>
<gene>
    <name evidence="3" type="ORF">G8A44_003477</name>
    <name evidence="4" type="ORF">G8A44_004976</name>
</gene>
<feature type="domain" description="Uncharacterised" evidence="1">
    <location>
        <begin position="142"/>
        <end position="347"/>
    </location>
</feature>